<dbReference type="PIRSF" id="PIRSF001365">
    <property type="entry name" value="DHDPS"/>
    <property type="match status" value="1"/>
</dbReference>
<dbReference type="SMART" id="SM01130">
    <property type="entry name" value="DHDPS"/>
    <property type="match status" value="1"/>
</dbReference>
<feature type="binding site" evidence="4">
    <location>
        <position position="216"/>
    </location>
    <ligand>
        <name>pyruvate</name>
        <dbReference type="ChEBI" id="CHEBI:15361"/>
    </ligand>
</feature>
<dbReference type="Proteomes" id="UP000076722">
    <property type="component" value="Unassembled WGS sequence"/>
</dbReference>
<reference evidence="5 6" key="1">
    <citation type="journal article" date="2016" name="Mol. Biol. Evol.">
        <title>Comparative Genomics of Early-Diverging Mushroom-Forming Fungi Provides Insights into the Origins of Lignocellulose Decay Capabilities.</title>
        <authorList>
            <person name="Nagy L.G."/>
            <person name="Riley R."/>
            <person name="Tritt A."/>
            <person name="Adam C."/>
            <person name="Daum C."/>
            <person name="Floudas D."/>
            <person name="Sun H."/>
            <person name="Yadav J.S."/>
            <person name="Pangilinan J."/>
            <person name="Larsson K.H."/>
            <person name="Matsuura K."/>
            <person name="Barry K."/>
            <person name="Labutti K."/>
            <person name="Kuo R."/>
            <person name="Ohm R.A."/>
            <person name="Bhattacharya S.S."/>
            <person name="Shirouzu T."/>
            <person name="Yoshinaga Y."/>
            <person name="Martin F.M."/>
            <person name="Grigoriev I.V."/>
            <person name="Hibbett D.S."/>
        </authorList>
    </citation>
    <scope>NUCLEOTIDE SEQUENCE [LARGE SCALE GENOMIC DNA]</scope>
    <source>
        <strain evidence="5 6">HHB9708</strain>
    </source>
</reference>
<dbReference type="SUPFAM" id="SSF51569">
    <property type="entry name" value="Aldolase"/>
    <property type="match status" value="1"/>
</dbReference>
<comment type="similarity">
    <text evidence="2">Belongs to the DapA family.</text>
</comment>
<dbReference type="InterPro" id="IPR002220">
    <property type="entry name" value="DapA-like"/>
</dbReference>
<dbReference type="PANTHER" id="PTHR12128:SF66">
    <property type="entry name" value="4-HYDROXY-2-OXOGLUTARATE ALDOLASE, MITOCHONDRIAL"/>
    <property type="match status" value="1"/>
</dbReference>
<gene>
    <name evidence="5" type="ORF">SISNIDRAFT_478950</name>
</gene>
<evidence type="ECO:0000256" key="1">
    <source>
        <dbReference type="ARBA" id="ARBA00023239"/>
    </source>
</evidence>
<accession>A0A164TIZ5</accession>
<protein>
    <submittedName>
        <fullName evidence="5">Dihydrodipicolinate synthetase</fullName>
    </submittedName>
</protein>
<dbReference type="PANTHER" id="PTHR12128">
    <property type="entry name" value="DIHYDRODIPICOLINATE SYNTHASE"/>
    <property type="match status" value="1"/>
</dbReference>
<evidence type="ECO:0000256" key="3">
    <source>
        <dbReference type="PIRSR" id="PIRSR001365-1"/>
    </source>
</evidence>
<dbReference type="Pfam" id="PF00701">
    <property type="entry name" value="DHDPS"/>
    <property type="match status" value="1"/>
</dbReference>
<evidence type="ECO:0000313" key="5">
    <source>
        <dbReference type="EMBL" id="KZS92404.1"/>
    </source>
</evidence>
<dbReference type="InterPro" id="IPR013785">
    <property type="entry name" value="Aldolase_TIM"/>
</dbReference>
<dbReference type="Gene3D" id="3.20.20.70">
    <property type="entry name" value="Aldolase class I"/>
    <property type="match status" value="1"/>
</dbReference>
<name>A0A164TIZ5_9AGAM</name>
<dbReference type="CDD" id="cd00408">
    <property type="entry name" value="DHDPS-like"/>
    <property type="match status" value="1"/>
</dbReference>
<keyword evidence="1 2" id="KW-0456">Lyase</keyword>
<dbReference type="GO" id="GO:0008840">
    <property type="term" value="F:4-hydroxy-tetrahydrodipicolinate synthase activity"/>
    <property type="evidence" value="ECO:0007669"/>
    <property type="project" value="TreeGrafter"/>
</dbReference>
<evidence type="ECO:0000256" key="2">
    <source>
        <dbReference type="PIRNR" id="PIRNR001365"/>
    </source>
</evidence>
<dbReference type="STRING" id="1314777.A0A164TIZ5"/>
<evidence type="ECO:0000313" key="6">
    <source>
        <dbReference type="Proteomes" id="UP000076722"/>
    </source>
</evidence>
<feature type="active site" description="Schiff-base intermediate with substrate" evidence="3">
    <location>
        <position position="173"/>
    </location>
</feature>
<sequence length="310" mass="32935">MAKQAPPQGIYVPAVVYFDSNEEIDTEGYKAHILRLARGGVTGILVQGSNGEAQHLSHLERFTAIGITRKTLDENGFKDTLVIAGTGAQSTRETITLCEEAQEAGASHALVLTPSTWAPAMSKANILTFHRTVADKSPIPIMIYNFPTVTAGQNLTSEVIAELAKHPNIVGTKLSCGDIGKAHRLCTTFPPSEFAVFPGKSDVMLPGLLCGSAGIIGALVNLAPKLHKKLYDAYRAGRVDEAKQIQEIFSHADAAVGTLGGIAGLKRAISEHFGYGVPYVRGPLLLVSKDALQSPAGDWIAKLVELEKAA</sequence>
<evidence type="ECO:0000256" key="4">
    <source>
        <dbReference type="PIRSR" id="PIRSR001365-2"/>
    </source>
</evidence>
<dbReference type="AlphaFoldDB" id="A0A164TIZ5"/>
<dbReference type="PRINTS" id="PR00146">
    <property type="entry name" value="DHPICSNTHASE"/>
</dbReference>
<organism evidence="5 6">
    <name type="scientific">Sistotremastrum niveocremeum HHB9708</name>
    <dbReference type="NCBI Taxonomy" id="1314777"/>
    <lineage>
        <taxon>Eukaryota</taxon>
        <taxon>Fungi</taxon>
        <taxon>Dikarya</taxon>
        <taxon>Basidiomycota</taxon>
        <taxon>Agaricomycotina</taxon>
        <taxon>Agaricomycetes</taxon>
        <taxon>Sistotremastrales</taxon>
        <taxon>Sistotremastraceae</taxon>
        <taxon>Sertulicium</taxon>
        <taxon>Sertulicium niveocremeum</taxon>
    </lineage>
</organism>
<feature type="active site" description="Proton donor/acceptor" evidence="3">
    <location>
        <position position="144"/>
    </location>
</feature>
<proteinExistence type="inferred from homology"/>
<dbReference type="EMBL" id="KV419410">
    <property type="protein sequence ID" value="KZS92404.1"/>
    <property type="molecule type" value="Genomic_DNA"/>
</dbReference>
<keyword evidence="6" id="KW-1185">Reference proteome</keyword>
<dbReference type="OrthoDB" id="191315at2759"/>